<comment type="caution">
    <text evidence="2">The sequence shown here is derived from an EMBL/GenBank/DDBJ whole genome shotgun (WGS) entry which is preliminary data.</text>
</comment>
<dbReference type="InterPro" id="IPR007844">
    <property type="entry name" value="AsmA"/>
</dbReference>
<reference evidence="2 3" key="1">
    <citation type="submission" date="2024-05" db="EMBL/GenBank/DDBJ databases">
        <title>Roseateles sp. DJS-2-20 16S ribosomal RNA gene Genome sequencing and assembly.</title>
        <authorList>
            <person name="Woo H."/>
        </authorList>
    </citation>
    <scope>NUCLEOTIDE SEQUENCE [LARGE SCALE GENOMIC DNA]</scope>
    <source>
        <strain evidence="2 3">DJS-2-20</strain>
    </source>
</reference>
<dbReference type="Proteomes" id="UP001495147">
    <property type="component" value="Unassembled WGS sequence"/>
</dbReference>
<name>A0ABV0G4P1_9BURK</name>
<keyword evidence="3" id="KW-1185">Reference proteome</keyword>
<evidence type="ECO:0000313" key="3">
    <source>
        <dbReference type="Proteomes" id="UP001495147"/>
    </source>
</evidence>
<sequence>MRALKLLAWTAGGVVALVALLLAAVLLFVNPNDYKDRIEAGVQAATGRSLRLQGELKLSVFPWLALQVGEAQLGNPPGFGDEPFLKLASAKLRVKLLPLLLQRKLEVDRVEIDGLQLALKRNAAGEGNWVMGQSKEEAAKSGSSAPAGLELGGVEVKNSRISFEGLVADQLELHLGRVAPGTATPLRMALQLKPSADAAPMPLALQFALTMDAAAQRYQLAQLKLDASLPRAGKAALALRFESPLIDLDLARQTLAEASFDSTVAGARLTGRLSGKQLLDGAALQGGFELAELSPRNLLATLGLPAPNTRDATRLTRLAAKGSFSWAKGQAQAEGLALRLDDSELSGRLGFTPASGALSFDMAVDRIDLDRYQAPPSAAPAAAAAASATKHEPIELPVDFLKPLHAHGQFKVGEIRVAGLTLTELGAGIAIADGLARLAPLRASVYGGQYQGEVRIDTRPATPTLALDAQLAGIDVAALMKDFAKTQRLSGRGTVTAKLQAQGRHSDALVRSLSGSVVADLADGAVEGLDLWHALAQAQSLLKQRSLSAEASRGRTPFDSFHASAQLTDGVATTRDLLVASQRLRVSGEGTTHLVNQSLDWRIKAAVLKAPEGDTAGMSELERASIPVTITGPLADPKIRPDLAGLALGRVKEQIEQKKDVIREKVKDRLKGLLGR</sequence>
<evidence type="ECO:0000313" key="2">
    <source>
        <dbReference type="EMBL" id="MEO3692712.1"/>
    </source>
</evidence>
<dbReference type="RefSeq" id="WP_347705528.1">
    <property type="nucleotide sequence ID" value="NZ_JBDPZD010000004.1"/>
</dbReference>
<accession>A0ABV0G4P1</accession>
<proteinExistence type="predicted"/>
<dbReference type="PANTHER" id="PTHR30441">
    <property type="entry name" value="DUF748 DOMAIN-CONTAINING PROTEIN"/>
    <property type="match status" value="1"/>
</dbReference>
<dbReference type="PANTHER" id="PTHR30441:SF4">
    <property type="entry name" value="PROTEIN ASMA"/>
    <property type="match status" value="1"/>
</dbReference>
<evidence type="ECO:0000259" key="1">
    <source>
        <dbReference type="Pfam" id="PF05170"/>
    </source>
</evidence>
<gene>
    <name evidence="2" type="ORF">ABDJ85_14635</name>
</gene>
<protein>
    <submittedName>
        <fullName evidence="2">AsmA family protein</fullName>
    </submittedName>
</protein>
<dbReference type="EMBL" id="JBDPZD010000004">
    <property type="protein sequence ID" value="MEO3692712.1"/>
    <property type="molecule type" value="Genomic_DNA"/>
</dbReference>
<dbReference type="Pfam" id="PF05170">
    <property type="entry name" value="AsmA"/>
    <property type="match status" value="1"/>
</dbReference>
<dbReference type="InterPro" id="IPR052894">
    <property type="entry name" value="AsmA-related"/>
</dbReference>
<feature type="domain" description="AsmA" evidence="1">
    <location>
        <begin position="2"/>
        <end position="577"/>
    </location>
</feature>
<organism evidence="2 3">
    <name type="scientific">Roseateles paludis</name>
    <dbReference type="NCBI Taxonomy" id="3145238"/>
    <lineage>
        <taxon>Bacteria</taxon>
        <taxon>Pseudomonadati</taxon>
        <taxon>Pseudomonadota</taxon>
        <taxon>Betaproteobacteria</taxon>
        <taxon>Burkholderiales</taxon>
        <taxon>Sphaerotilaceae</taxon>
        <taxon>Roseateles</taxon>
    </lineage>
</organism>